<evidence type="ECO:0008006" key="5">
    <source>
        <dbReference type="Google" id="ProtNLM"/>
    </source>
</evidence>
<gene>
    <name evidence="3" type="ORF">ERS370000_03943</name>
</gene>
<dbReference type="InterPro" id="IPR003615">
    <property type="entry name" value="HNH_nuc"/>
</dbReference>
<evidence type="ECO:0000313" key="3">
    <source>
        <dbReference type="EMBL" id="CUJ42648.1"/>
    </source>
</evidence>
<dbReference type="EMBL" id="CYTK01000006">
    <property type="protein sequence ID" value="CUJ42648.1"/>
    <property type="molecule type" value="Genomic_DNA"/>
</dbReference>
<reference evidence="3 4" key="1">
    <citation type="submission" date="2015-09" db="EMBL/GenBank/DDBJ databases">
        <authorList>
            <consortium name="Pathogen Informatics"/>
        </authorList>
    </citation>
    <scope>NUCLEOTIDE SEQUENCE [LARGE SCALE GENOMIC DNA]</scope>
    <source>
        <strain evidence="3 4">2789STDY5608625</strain>
    </source>
</reference>
<feature type="domain" description="DUF7662" evidence="2">
    <location>
        <begin position="4"/>
        <end position="80"/>
    </location>
</feature>
<protein>
    <recommendedName>
        <fullName evidence="5">HNH nuclease domain-containing protein</fullName>
    </recommendedName>
</protein>
<evidence type="ECO:0000259" key="2">
    <source>
        <dbReference type="Pfam" id="PF24698"/>
    </source>
</evidence>
<accession>A0AAD2J1U6</accession>
<name>A0AAD2J1U6_ACHAE</name>
<dbReference type="RefSeq" id="WP_156337405.1">
    <property type="nucleotide sequence ID" value="NZ_CYTK01000006.1"/>
</dbReference>
<proteinExistence type="predicted"/>
<comment type="caution">
    <text evidence="3">The sequence shown here is derived from an EMBL/GenBank/DDBJ whole genome shotgun (WGS) entry which is preliminary data.</text>
</comment>
<sequence length="410" mass="45731">MAKYSALGKYLSMLRVDSIALAFSEIETIIESPLPASAYKYPAYWSNERSGTHTWSHVWQAAGWRSENLDLGGGSITFRRDQQSAEAQLANLEPRKKETIYDLLGVLGISTEDWNGSKANPKYCYNWSFGSVFEHYVVCLWHGNMSVEDGQIVLKGNLRKLALELEAVSQDVSAQPTERSRAAPQAARARSTDDAIRSSFNHGLSVSVIVVKGTQRDKATVGGGSSQTEFRSLDSIKWYAHTYDDDNGTFQLVRGIAPLGSLQTLPTSSLDVEEYAGPPDDLQQRAIKVRRGQKKFRDNLLSTYQKTCAVTGCKVEDLLEAAHIRPHSEEPNYRTSNGLLLRADIHTLFDLGLLAIDAQKKVCLAPFLLNSEYKGYQGKELRQPTKVTDMPDFDAIQLRYVAFREKHGLS</sequence>
<evidence type="ECO:0000259" key="1">
    <source>
        <dbReference type="Pfam" id="PF13391"/>
    </source>
</evidence>
<dbReference type="Pfam" id="PF24698">
    <property type="entry name" value="DUF7662"/>
    <property type="match status" value="1"/>
</dbReference>
<dbReference type="Proteomes" id="UP000044098">
    <property type="component" value="Unassembled WGS sequence"/>
</dbReference>
<organism evidence="3 4">
    <name type="scientific">Achromobacter aegrifaciens</name>
    <dbReference type="NCBI Taxonomy" id="1287736"/>
    <lineage>
        <taxon>Bacteria</taxon>
        <taxon>Pseudomonadati</taxon>
        <taxon>Pseudomonadota</taxon>
        <taxon>Betaproteobacteria</taxon>
        <taxon>Burkholderiales</taxon>
        <taxon>Alcaligenaceae</taxon>
        <taxon>Achromobacter</taxon>
    </lineage>
</organism>
<feature type="domain" description="HNH nuclease" evidence="1">
    <location>
        <begin position="308"/>
        <end position="357"/>
    </location>
</feature>
<dbReference type="Pfam" id="PF13391">
    <property type="entry name" value="HNH_2"/>
    <property type="match status" value="1"/>
</dbReference>
<dbReference type="InterPro" id="IPR056079">
    <property type="entry name" value="DUF7662"/>
</dbReference>
<dbReference type="AlphaFoldDB" id="A0AAD2J1U6"/>
<evidence type="ECO:0000313" key="4">
    <source>
        <dbReference type="Proteomes" id="UP000044098"/>
    </source>
</evidence>